<dbReference type="InterPro" id="IPR035328">
    <property type="entry name" value="DUF3048_C"/>
</dbReference>
<protein>
    <recommendedName>
        <fullName evidence="6">Lipoprotein YerB</fullName>
    </recommendedName>
</protein>
<dbReference type="STRING" id="246786.GS18_0207355"/>
<sequence length="338" mass="37941">MKKNLQRLLAAVMLLALCTACVKEESSVPKPSVIKQEPSAPAEEISIYPLTGLPSENLGNRAFAVMINNHPAARPQSGLHKADIVYEVLAEGSITRFLAIYQSELPDMIGPVRSAREYYVDLSDGYNAFFVSHGWSPQARELLEDGNHDFLNGMFYDGTLFQRADFRKAPHNSYISSEHIKKGAELNKADFSQRPDPLPFMKAVEVNKLQGKSGAEAIIRYDKSDTFESQFIYDKQSQTYFRYSTEQTKDLESDEAVAPSNVLIAEMTHEIMDKQGRRSINLTEGGKAILLQHGVSREVEWRNADGRILPYLNGEQVKLVPGKTWISIVPHLNQVTIH</sequence>
<keyword evidence="1" id="KW-0732">Signal</keyword>
<accession>A0A084H1E3</accession>
<feature type="domain" description="DUF3048" evidence="2">
    <location>
        <begin position="50"/>
        <end position="186"/>
    </location>
</feature>
<keyword evidence="5" id="KW-1185">Reference proteome</keyword>
<dbReference type="EMBL" id="JNVC02000002">
    <property type="protein sequence ID" value="KEZ53405.1"/>
    <property type="molecule type" value="Genomic_DNA"/>
</dbReference>
<organism evidence="4 5">
    <name type="scientific">Metabacillus indicus</name>
    <name type="common">Bacillus indicus</name>
    <dbReference type="NCBI Taxonomy" id="246786"/>
    <lineage>
        <taxon>Bacteria</taxon>
        <taxon>Bacillati</taxon>
        <taxon>Bacillota</taxon>
        <taxon>Bacilli</taxon>
        <taxon>Bacillales</taxon>
        <taxon>Bacillaceae</taxon>
        <taxon>Metabacillus</taxon>
    </lineage>
</organism>
<evidence type="ECO:0000313" key="4">
    <source>
        <dbReference type="EMBL" id="KEZ53405.1"/>
    </source>
</evidence>
<dbReference type="AlphaFoldDB" id="A0A084H1E3"/>
<evidence type="ECO:0000313" key="5">
    <source>
        <dbReference type="Proteomes" id="UP000028549"/>
    </source>
</evidence>
<reference evidence="4 5" key="1">
    <citation type="journal article" date="2005" name="Int. J. Syst. Evol. Microbiol.">
        <title>Bacillus cibi sp. nov., isolated from jeotgal, a traditional Korean fermented seafood.</title>
        <authorList>
            <person name="Yoon J.H."/>
            <person name="Lee C.H."/>
            <person name="Oh T.K."/>
        </authorList>
    </citation>
    <scope>NUCLEOTIDE SEQUENCE [LARGE SCALE GENOMIC DNA]</scope>
    <source>
        <strain evidence="4 5">DSM 16189</strain>
    </source>
</reference>
<dbReference type="Pfam" id="PF11258">
    <property type="entry name" value="DUF3048"/>
    <property type="match status" value="1"/>
</dbReference>
<comment type="caution">
    <text evidence="4">The sequence shown here is derived from an EMBL/GenBank/DDBJ whole genome shotgun (WGS) entry which is preliminary data.</text>
</comment>
<name>A0A084H1E3_METID</name>
<proteinExistence type="predicted"/>
<feature type="domain" description="DUF3048" evidence="3">
    <location>
        <begin position="219"/>
        <end position="326"/>
    </location>
</feature>
<evidence type="ECO:0008006" key="6">
    <source>
        <dbReference type="Google" id="ProtNLM"/>
    </source>
</evidence>
<evidence type="ECO:0000259" key="3">
    <source>
        <dbReference type="Pfam" id="PF17479"/>
    </source>
</evidence>
<dbReference type="InterPro" id="IPR023158">
    <property type="entry name" value="YerB-like_sf"/>
</dbReference>
<dbReference type="InterPro" id="IPR021416">
    <property type="entry name" value="DUF3048_N"/>
</dbReference>
<gene>
    <name evidence="4" type="ORF">GS18_0207355</name>
</gene>
<feature type="chain" id="PRO_5038792131" description="Lipoprotein YerB" evidence="1">
    <location>
        <begin position="24"/>
        <end position="338"/>
    </location>
</feature>
<dbReference type="SUPFAM" id="SSF159774">
    <property type="entry name" value="YerB-like"/>
    <property type="match status" value="1"/>
</dbReference>
<dbReference type="Gene3D" id="3.50.90.10">
    <property type="entry name" value="YerB-like"/>
    <property type="match status" value="1"/>
</dbReference>
<evidence type="ECO:0000256" key="1">
    <source>
        <dbReference type="SAM" id="SignalP"/>
    </source>
</evidence>
<dbReference type="Pfam" id="PF17479">
    <property type="entry name" value="DUF3048_C"/>
    <property type="match status" value="1"/>
</dbReference>
<feature type="signal peptide" evidence="1">
    <location>
        <begin position="1"/>
        <end position="23"/>
    </location>
</feature>
<dbReference type="Proteomes" id="UP000028549">
    <property type="component" value="Unassembled WGS sequence"/>
</dbReference>
<evidence type="ECO:0000259" key="2">
    <source>
        <dbReference type="Pfam" id="PF11258"/>
    </source>
</evidence>